<protein>
    <submittedName>
        <fullName evidence="2">Uncharacterized protein</fullName>
    </submittedName>
</protein>
<name>A0A4R1HTR0_PSEEN</name>
<accession>A0A4R1HTR0</accession>
<dbReference type="Proteomes" id="UP000295560">
    <property type="component" value="Unassembled WGS sequence"/>
</dbReference>
<comment type="caution">
    <text evidence="2">The sequence shown here is derived from an EMBL/GenBank/DDBJ whole genome shotgun (WGS) entry which is preliminary data.</text>
</comment>
<dbReference type="EMBL" id="SMFZ01000001">
    <property type="protein sequence ID" value="TCK25618.1"/>
    <property type="molecule type" value="Genomic_DNA"/>
</dbReference>
<proteinExistence type="predicted"/>
<evidence type="ECO:0000313" key="2">
    <source>
        <dbReference type="EMBL" id="TCK25618.1"/>
    </source>
</evidence>
<reference evidence="2 3" key="1">
    <citation type="submission" date="2019-03" db="EMBL/GenBank/DDBJ databases">
        <title>Sequencing the genomes of 1000 actinobacteria strains.</title>
        <authorList>
            <person name="Klenk H.-P."/>
        </authorList>
    </citation>
    <scope>NUCLEOTIDE SEQUENCE [LARGE SCALE GENOMIC DNA]</scope>
    <source>
        <strain evidence="2 3">DSM 44969</strain>
    </source>
</reference>
<organism evidence="2 3">
    <name type="scientific">Pseudonocardia endophytica</name>
    <dbReference type="NCBI Taxonomy" id="401976"/>
    <lineage>
        <taxon>Bacteria</taxon>
        <taxon>Bacillati</taxon>
        <taxon>Actinomycetota</taxon>
        <taxon>Actinomycetes</taxon>
        <taxon>Pseudonocardiales</taxon>
        <taxon>Pseudonocardiaceae</taxon>
        <taxon>Pseudonocardia</taxon>
    </lineage>
</organism>
<feature type="compositionally biased region" description="Basic and acidic residues" evidence="1">
    <location>
        <begin position="30"/>
        <end position="41"/>
    </location>
</feature>
<evidence type="ECO:0000256" key="1">
    <source>
        <dbReference type="SAM" id="MobiDB-lite"/>
    </source>
</evidence>
<keyword evidence="3" id="KW-1185">Reference proteome</keyword>
<sequence>MARYWVGDPGERGSSAADRTTARPGQQPRAQERERLSDAVRRTLAGNVRADDAE</sequence>
<dbReference type="RefSeq" id="WP_165922176.1">
    <property type="nucleotide sequence ID" value="NZ_SMFZ01000001.1"/>
</dbReference>
<feature type="region of interest" description="Disordered" evidence="1">
    <location>
        <begin position="1"/>
        <end position="54"/>
    </location>
</feature>
<gene>
    <name evidence="2" type="ORF">EV378_1432</name>
</gene>
<evidence type="ECO:0000313" key="3">
    <source>
        <dbReference type="Proteomes" id="UP000295560"/>
    </source>
</evidence>
<dbReference type="AlphaFoldDB" id="A0A4R1HTR0"/>